<dbReference type="PANTHER" id="PTHR43253:SF1">
    <property type="entry name" value="TRICORN PROTEASE HOMOLOG 2-RELATED"/>
    <property type="match status" value="1"/>
</dbReference>
<dbReference type="OrthoDB" id="9815657at2"/>
<proteinExistence type="inferred from homology"/>
<dbReference type="KEGG" id="prn:BW723_15565"/>
<dbReference type="PIRSF" id="PIRSF036421">
    <property type="entry name" value="Tricorn_protease"/>
    <property type="match status" value="1"/>
</dbReference>
<dbReference type="Proteomes" id="UP000092612">
    <property type="component" value="Unassembled WGS sequence"/>
</dbReference>
<evidence type="ECO:0000256" key="7">
    <source>
        <dbReference type="PIRNR" id="PIRNR036421"/>
    </source>
</evidence>
<feature type="region of interest" description="Disordered" evidence="10">
    <location>
        <begin position="564"/>
        <end position="593"/>
    </location>
</feature>
<evidence type="ECO:0000256" key="8">
    <source>
        <dbReference type="PIRSR" id="PIRSR036421-1"/>
    </source>
</evidence>
<dbReference type="InterPro" id="IPR001478">
    <property type="entry name" value="PDZ"/>
</dbReference>
<sequence>MRSILLILTFLSISIYGQDNPQWMRHSAISPDGTQIAFTYKGDLYKVSANGGTAKQLTYHNAHDYKAVWSKDGSKLAFASNRYGNFDIYTMNSEGGAATRLTFHSNDEIPFSFSSDDKNVVFGALRQDDVNHRQYPSGSQSELYSVPVTSGRVSQIFTIPAEYIQYSKDGQTMLYHDKKGGENEWRKHHTSSITRDIWLYDAKTNSHKMITTHNAEDRHPFFTADEKSMYYLSERSGSFNIHKMNLETKSDIKLTNFSLHPVRFLSVANGIISFGYDGELYTMKEGASPKKLAIKIITQDKENTEKFIAVNGGIQEMAVSPNGKEIAFIARGEVFVTSVDKSFTKRLTNTPENERFVSWGPEGKSVVYSSERNGKWSVFKSEKVRKEEPFFYASTLIKESTLIENKLDNYLAEYSPDGKKIAFIEGRRTLKIIDVASKKETTLLTPEDLFHMRDGDKYFTWSSDSKWLLVDWSKTLSNSEVLLMAADGSKRINLNESGYYDYYPKWVNGGKQMLWFSNRNGLKSYATSGRSQSDVYSMFFTQEAWDEFNLSDEEYKLMQAIKEEQKKKKEEEKKDEKDEKKSKKKDAKSKEKKEEEKTKALEFDWANMKDRTKRLTIHSSSLGDAVLSKKGDFLYYLASFEGKSNLWSTNLRTRETKMLMPLNTRSGSLQWDKEMKNLYLLSSGRITKLNPASKKQEGVSIKGEILLDEYAERKAMFDHVWIRTNAIFYHPDFHGINWGKMKEEYQKYLPHISNGYEFSEMLSEMLGELNVSHAGARYSGSSVSNADATASLGVFMNYDFKNDGILIDEIISGGPLDKAKFKVEKGNIITKIDGVNISKDQDIAKYLNRKSGKFMLLEILDPKTKKTQTITVKPISLGQENRLLYNRWVKINEKEVAKESKGQLGYVHIPGMSDGPYRSIYQDMMGKYADKKGVIIDTRFNGGGDLVADLAMFFTGVPFITYATEAKVVGGEPTSRWTKPTLSIFNESMYSDGHCYASGYTDLKIGKTVGMPVPGTCSFAGWEGLQNGGYWGVVPVSAKNKAGEWMENNQTEPTIKVKNMPGKVDNGIDEQLMRSIQELLKDVN</sequence>
<evidence type="ECO:0000256" key="2">
    <source>
        <dbReference type="ARBA" id="ARBA00008524"/>
    </source>
</evidence>
<comment type="subcellular location">
    <subcellularLocation>
        <location evidence="1 7">Cytoplasm</location>
    </subcellularLocation>
</comment>
<evidence type="ECO:0000256" key="5">
    <source>
        <dbReference type="ARBA" id="ARBA00022801"/>
    </source>
</evidence>
<feature type="active site" description="Charge relay system" evidence="8">
    <location>
        <position position="1047"/>
    </location>
</feature>
<dbReference type="STRING" id="996801.BW723_15565"/>
<evidence type="ECO:0000256" key="1">
    <source>
        <dbReference type="ARBA" id="ARBA00004496"/>
    </source>
</evidence>
<dbReference type="Gene3D" id="2.120.10.60">
    <property type="entry name" value="Tricorn protease N-terminal domain"/>
    <property type="match status" value="2"/>
</dbReference>
<organism evidence="12 13">
    <name type="scientific">Polaribacter reichenbachii</name>
    <dbReference type="NCBI Taxonomy" id="996801"/>
    <lineage>
        <taxon>Bacteria</taxon>
        <taxon>Pseudomonadati</taxon>
        <taxon>Bacteroidota</taxon>
        <taxon>Flavobacteriia</taxon>
        <taxon>Flavobacteriales</taxon>
        <taxon>Flavobacteriaceae</taxon>
    </lineage>
</organism>
<dbReference type="InterPro" id="IPR011659">
    <property type="entry name" value="WD40"/>
</dbReference>
<gene>
    <name evidence="12" type="ORF">LPB301_04225</name>
</gene>
<keyword evidence="4 7" id="KW-0645">Protease</keyword>
<feature type="domain" description="PDZ" evidence="11">
    <location>
        <begin position="780"/>
        <end position="863"/>
    </location>
</feature>
<comment type="function">
    <text evidence="7">Degrades oligopeptides.</text>
</comment>
<evidence type="ECO:0000256" key="4">
    <source>
        <dbReference type="ARBA" id="ARBA00022670"/>
    </source>
</evidence>
<dbReference type="SUPFAM" id="SSF82171">
    <property type="entry name" value="DPP6 N-terminal domain-like"/>
    <property type="match status" value="1"/>
</dbReference>
<feature type="active site" description="Charge relay system" evidence="8">
    <location>
        <position position="773"/>
    </location>
</feature>
<keyword evidence="6 7" id="KW-0720">Serine protease</keyword>
<evidence type="ECO:0000256" key="6">
    <source>
        <dbReference type="ARBA" id="ARBA00022825"/>
    </source>
</evidence>
<dbReference type="InterPro" id="IPR036034">
    <property type="entry name" value="PDZ_sf"/>
</dbReference>
<dbReference type="InterPro" id="IPR011042">
    <property type="entry name" value="6-blade_b-propeller_TolB-like"/>
</dbReference>
<feature type="site" description="Transition state stabilizer; via amide nitrogen" evidence="9">
    <location>
        <position position="992"/>
    </location>
</feature>
<dbReference type="InterPro" id="IPR029045">
    <property type="entry name" value="ClpP/crotonase-like_dom_sf"/>
</dbReference>
<dbReference type="InterPro" id="IPR028204">
    <property type="entry name" value="Tricorn_C1"/>
</dbReference>
<dbReference type="Pfam" id="PF03572">
    <property type="entry name" value="Peptidase_S41"/>
    <property type="match status" value="1"/>
</dbReference>
<evidence type="ECO:0000313" key="12">
    <source>
        <dbReference type="EMBL" id="OBY67030.1"/>
    </source>
</evidence>
<dbReference type="Gene3D" id="3.90.226.10">
    <property type="entry name" value="2-enoyl-CoA Hydratase, Chain A, domain 1"/>
    <property type="match status" value="1"/>
</dbReference>
<dbReference type="PROSITE" id="PS50106">
    <property type="entry name" value="PDZ"/>
    <property type="match status" value="1"/>
</dbReference>
<dbReference type="Pfam" id="PF26549">
    <property type="entry name" value="Tricorn_N"/>
    <property type="match status" value="1"/>
</dbReference>
<protein>
    <recommendedName>
        <fullName evidence="7">Tricorn protease homolog</fullName>
        <ecNumber evidence="7">3.4.21.-</ecNumber>
    </recommendedName>
</protein>
<dbReference type="SMART" id="SM00228">
    <property type="entry name" value="PDZ"/>
    <property type="match status" value="1"/>
</dbReference>
<dbReference type="GO" id="GO:0008236">
    <property type="term" value="F:serine-type peptidase activity"/>
    <property type="evidence" value="ECO:0007669"/>
    <property type="project" value="UniProtKB-UniRule"/>
</dbReference>
<dbReference type="SUPFAM" id="SSF50156">
    <property type="entry name" value="PDZ domain-like"/>
    <property type="match status" value="1"/>
</dbReference>
<dbReference type="GO" id="GO:0006508">
    <property type="term" value="P:proteolysis"/>
    <property type="evidence" value="ECO:0007669"/>
    <property type="project" value="UniProtKB-UniRule"/>
</dbReference>
<dbReference type="SUPFAM" id="SSF69304">
    <property type="entry name" value="Tricorn protease N-terminal domain"/>
    <property type="match status" value="1"/>
</dbReference>
<evidence type="ECO:0000256" key="9">
    <source>
        <dbReference type="PIRSR" id="PIRSR036421-3"/>
    </source>
</evidence>
<dbReference type="Gene3D" id="3.30.750.44">
    <property type="match status" value="1"/>
</dbReference>
<comment type="caution">
    <text evidence="12">The sequence shown here is derived from an EMBL/GenBank/DDBJ whole genome shotgun (WGS) entry which is preliminary data.</text>
</comment>
<evidence type="ECO:0000313" key="13">
    <source>
        <dbReference type="Proteomes" id="UP000092612"/>
    </source>
</evidence>
<keyword evidence="5 7" id="KW-0378">Hydrolase</keyword>
<dbReference type="InterPro" id="IPR005151">
    <property type="entry name" value="Tail-specific_protease"/>
</dbReference>
<reference evidence="13" key="1">
    <citation type="submission" date="2016-02" db="EMBL/GenBank/DDBJ databases">
        <title>Paenibacillus sp. LPB0068, isolated from Crassostrea gigas.</title>
        <authorList>
            <person name="Shin S.-K."/>
            <person name="Yi H."/>
        </authorList>
    </citation>
    <scope>NUCLEOTIDE SEQUENCE [LARGE SCALE GENOMIC DNA]</scope>
    <source>
        <strain evidence="13">KCTC 23969</strain>
    </source>
</reference>
<dbReference type="EMBL" id="LSFL01000009">
    <property type="protein sequence ID" value="OBY67030.1"/>
    <property type="molecule type" value="Genomic_DNA"/>
</dbReference>
<feature type="active site" description="Nucleophile" evidence="8">
    <location>
        <position position="991"/>
    </location>
</feature>
<evidence type="ECO:0000259" key="11">
    <source>
        <dbReference type="PROSITE" id="PS50106"/>
    </source>
</evidence>
<dbReference type="Pfam" id="PF07676">
    <property type="entry name" value="PD40"/>
    <property type="match status" value="1"/>
</dbReference>
<dbReference type="Pfam" id="PF14684">
    <property type="entry name" value="Tricorn_C1"/>
    <property type="match status" value="1"/>
</dbReference>
<dbReference type="SUPFAM" id="SSF52096">
    <property type="entry name" value="ClpP/crotonase"/>
    <property type="match status" value="1"/>
</dbReference>
<comment type="similarity">
    <text evidence="2 7">Belongs to the peptidase S41B family.</text>
</comment>
<dbReference type="InterPro" id="IPR012393">
    <property type="entry name" value="Tricorn_protease"/>
</dbReference>
<keyword evidence="13" id="KW-1185">Reference proteome</keyword>
<evidence type="ECO:0000256" key="3">
    <source>
        <dbReference type="ARBA" id="ARBA00022490"/>
    </source>
</evidence>
<dbReference type="GO" id="GO:0005737">
    <property type="term" value="C:cytoplasm"/>
    <property type="evidence" value="ECO:0007669"/>
    <property type="project" value="UniProtKB-SubCell"/>
</dbReference>
<dbReference type="RefSeq" id="WP_068358011.1">
    <property type="nucleotide sequence ID" value="NZ_CP019337.1"/>
</dbReference>
<dbReference type="CDD" id="cd07562">
    <property type="entry name" value="Peptidase_S41_TRI"/>
    <property type="match status" value="1"/>
</dbReference>
<dbReference type="Gene3D" id="2.120.10.30">
    <property type="entry name" value="TolB, C-terminal domain"/>
    <property type="match status" value="1"/>
</dbReference>
<dbReference type="Gene3D" id="2.30.42.10">
    <property type="match status" value="1"/>
</dbReference>
<evidence type="ECO:0000256" key="10">
    <source>
        <dbReference type="SAM" id="MobiDB-lite"/>
    </source>
</evidence>
<feature type="compositionally biased region" description="Basic and acidic residues" evidence="10">
    <location>
        <begin position="564"/>
        <end position="581"/>
    </location>
</feature>
<accession>A0A1B8U5A5</accession>
<dbReference type="EC" id="3.4.21.-" evidence="7"/>
<dbReference type="PANTHER" id="PTHR43253">
    <property type="entry name" value="TRICORN PROTEASE HOMOLOG 2-RELATED"/>
    <property type="match status" value="1"/>
</dbReference>
<keyword evidence="3 7" id="KW-0963">Cytoplasm</keyword>
<dbReference type="AlphaFoldDB" id="A0A1B8U5A5"/>
<name>A0A1B8U5A5_9FLAO</name>